<keyword evidence="5 10" id="KW-0812">Transmembrane</keyword>
<feature type="region of interest" description="Disordered" evidence="12">
    <location>
        <begin position="156"/>
        <end position="175"/>
    </location>
</feature>
<evidence type="ECO:0000256" key="11">
    <source>
        <dbReference type="RuleBase" id="RU003357"/>
    </source>
</evidence>
<keyword evidence="9 10" id="KW-0998">Cell outer membrane</keyword>
<evidence type="ECO:0000256" key="12">
    <source>
        <dbReference type="SAM" id="MobiDB-lite"/>
    </source>
</evidence>
<dbReference type="InterPro" id="IPR039426">
    <property type="entry name" value="TonB-dep_rcpt-like"/>
</dbReference>
<keyword evidence="7 10" id="KW-0472">Membrane</keyword>
<protein>
    <submittedName>
        <fullName evidence="16">TonB-dependent copper receptor</fullName>
    </submittedName>
</protein>
<evidence type="ECO:0000256" key="13">
    <source>
        <dbReference type="SAM" id="SignalP"/>
    </source>
</evidence>
<evidence type="ECO:0000256" key="10">
    <source>
        <dbReference type="PROSITE-ProRule" id="PRU01360"/>
    </source>
</evidence>
<dbReference type="GO" id="GO:0015344">
    <property type="term" value="F:siderophore uptake transmembrane transporter activity"/>
    <property type="evidence" value="ECO:0007669"/>
    <property type="project" value="TreeGrafter"/>
</dbReference>
<dbReference type="NCBIfam" id="TIGR01778">
    <property type="entry name" value="TonB-copper"/>
    <property type="match status" value="1"/>
</dbReference>
<dbReference type="SUPFAM" id="SSF56935">
    <property type="entry name" value="Porins"/>
    <property type="match status" value="1"/>
</dbReference>
<accession>A0A2S0I829</accession>
<evidence type="ECO:0000256" key="9">
    <source>
        <dbReference type="ARBA" id="ARBA00023237"/>
    </source>
</evidence>
<reference evidence="16 17" key="1">
    <citation type="submission" date="2017-09" db="EMBL/GenBank/DDBJ databases">
        <title>Genomic, metabolic, and phenotypic characteristics of bacterial isolates from the natural microbiome of the model nematode Caenorhabditis elegans.</title>
        <authorList>
            <person name="Zimmermann J."/>
            <person name="Obeng N."/>
            <person name="Yang W."/>
            <person name="Obeng O."/>
            <person name="Kissoyan K."/>
            <person name="Pees B."/>
            <person name="Dirksen P."/>
            <person name="Hoppner M."/>
            <person name="Franke A."/>
            <person name="Rosenstiel P."/>
            <person name="Leippe M."/>
            <person name="Dierking K."/>
            <person name="Kaleta C."/>
            <person name="Schulenburg H."/>
        </authorList>
    </citation>
    <scope>NUCLEOTIDE SEQUENCE [LARGE SCALE GENOMIC DNA]</scope>
    <source>
        <strain evidence="16 17">MYb73</strain>
    </source>
</reference>
<dbReference type="InterPro" id="IPR010100">
    <property type="entry name" value="TonB-dep_Cu_rcpt"/>
</dbReference>
<comment type="subcellular location">
    <subcellularLocation>
        <location evidence="1 10">Cell outer membrane</location>
        <topology evidence="1 10">Multi-pass membrane protein</topology>
    </subcellularLocation>
</comment>
<evidence type="ECO:0000256" key="1">
    <source>
        <dbReference type="ARBA" id="ARBA00004571"/>
    </source>
</evidence>
<dbReference type="PANTHER" id="PTHR30069">
    <property type="entry name" value="TONB-DEPENDENT OUTER MEMBRANE RECEPTOR"/>
    <property type="match status" value="1"/>
</dbReference>
<dbReference type="InterPro" id="IPR037066">
    <property type="entry name" value="Plug_dom_sf"/>
</dbReference>
<dbReference type="Gene3D" id="2.170.130.10">
    <property type="entry name" value="TonB-dependent receptor, plug domain"/>
    <property type="match status" value="1"/>
</dbReference>
<dbReference type="AlphaFoldDB" id="A0A2S0I829"/>
<evidence type="ECO:0000256" key="5">
    <source>
        <dbReference type="ARBA" id="ARBA00022692"/>
    </source>
</evidence>
<dbReference type="Pfam" id="PF00593">
    <property type="entry name" value="TonB_dep_Rec_b-barrel"/>
    <property type="match status" value="1"/>
</dbReference>
<keyword evidence="4 10" id="KW-1134">Transmembrane beta strand</keyword>
<name>A0A2S0I829_9BURK</name>
<evidence type="ECO:0000256" key="2">
    <source>
        <dbReference type="ARBA" id="ARBA00009810"/>
    </source>
</evidence>
<evidence type="ECO:0000259" key="15">
    <source>
        <dbReference type="Pfam" id="PF07715"/>
    </source>
</evidence>
<gene>
    <name evidence="16" type="ORF">CLM73_14360</name>
</gene>
<keyword evidence="17" id="KW-1185">Reference proteome</keyword>
<dbReference type="CDD" id="cd01347">
    <property type="entry name" value="ligand_gated_channel"/>
    <property type="match status" value="1"/>
</dbReference>
<comment type="similarity">
    <text evidence="2 10 11">Belongs to the TonB-dependent receptor family.</text>
</comment>
<dbReference type="PANTHER" id="PTHR30069:SF49">
    <property type="entry name" value="OUTER MEMBRANE PROTEIN C"/>
    <property type="match status" value="1"/>
</dbReference>
<evidence type="ECO:0000256" key="7">
    <source>
        <dbReference type="ARBA" id="ARBA00023136"/>
    </source>
</evidence>
<evidence type="ECO:0000259" key="14">
    <source>
        <dbReference type="Pfam" id="PF00593"/>
    </source>
</evidence>
<dbReference type="InterPro" id="IPR012910">
    <property type="entry name" value="Plug_dom"/>
</dbReference>
<dbReference type="InterPro" id="IPR036942">
    <property type="entry name" value="Beta-barrel_TonB_sf"/>
</dbReference>
<dbReference type="PROSITE" id="PS52016">
    <property type="entry name" value="TONB_DEPENDENT_REC_3"/>
    <property type="match status" value="1"/>
</dbReference>
<keyword evidence="8 16" id="KW-0675">Receptor</keyword>
<dbReference type="Gene3D" id="2.40.170.20">
    <property type="entry name" value="TonB-dependent receptor, beta-barrel domain"/>
    <property type="match status" value="1"/>
</dbReference>
<evidence type="ECO:0000256" key="4">
    <source>
        <dbReference type="ARBA" id="ARBA00022452"/>
    </source>
</evidence>
<proteinExistence type="inferred from homology"/>
<dbReference type="GO" id="GO:0009279">
    <property type="term" value="C:cell outer membrane"/>
    <property type="evidence" value="ECO:0007669"/>
    <property type="project" value="UniProtKB-SubCell"/>
</dbReference>
<dbReference type="GO" id="GO:0044718">
    <property type="term" value="P:siderophore transmembrane transport"/>
    <property type="evidence" value="ECO:0007669"/>
    <property type="project" value="TreeGrafter"/>
</dbReference>
<feature type="signal peptide" evidence="13">
    <location>
        <begin position="1"/>
        <end position="25"/>
    </location>
</feature>
<feature type="domain" description="TonB-dependent receptor plug" evidence="15">
    <location>
        <begin position="63"/>
        <end position="150"/>
    </location>
</feature>
<evidence type="ECO:0000313" key="17">
    <source>
        <dbReference type="Proteomes" id="UP000239477"/>
    </source>
</evidence>
<keyword evidence="13" id="KW-0732">Signal</keyword>
<evidence type="ECO:0000256" key="3">
    <source>
        <dbReference type="ARBA" id="ARBA00022448"/>
    </source>
</evidence>
<evidence type="ECO:0000313" key="16">
    <source>
        <dbReference type="EMBL" id="AVJ28199.1"/>
    </source>
</evidence>
<dbReference type="RefSeq" id="WP_105239005.1">
    <property type="nucleotide sequence ID" value="NZ_CP023270.1"/>
</dbReference>
<dbReference type="Proteomes" id="UP000239477">
    <property type="component" value="Chromosome"/>
</dbReference>
<feature type="chain" id="PRO_5015546512" evidence="13">
    <location>
        <begin position="26"/>
        <end position="686"/>
    </location>
</feature>
<evidence type="ECO:0000256" key="6">
    <source>
        <dbReference type="ARBA" id="ARBA00023077"/>
    </source>
</evidence>
<keyword evidence="6 11" id="KW-0798">TonB box</keyword>
<keyword evidence="3 10" id="KW-0813">Transport</keyword>
<organism evidence="16 17">
    <name type="scientific">Achromobacter spanius</name>
    <dbReference type="NCBI Taxonomy" id="217203"/>
    <lineage>
        <taxon>Bacteria</taxon>
        <taxon>Pseudomonadati</taxon>
        <taxon>Pseudomonadota</taxon>
        <taxon>Betaproteobacteria</taxon>
        <taxon>Burkholderiales</taxon>
        <taxon>Alcaligenaceae</taxon>
        <taxon>Achromobacter</taxon>
    </lineage>
</organism>
<dbReference type="EMBL" id="CP023270">
    <property type="protein sequence ID" value="AVJ28199.1"/>
    <property type="molecule type" value="Genomic_DNA"/>
</dbReference>
<dbReference type="OrthoDB" id="5332150at2"/>
<dbReference type="Pfam" id="PF07715">
    <property type="entry name" value="Plug"/>
    <property type="match status" value="1"/>
</dbReference>
<feature type="domain" description="TonB-dependent receptor-like beta-barrel" evidence="14">
    <location>
        <begin position="201"/>
        <end position="646"/>
    </location>
</feature>
<sequence>MCKQQQFLRMTCLAAAMAATFSAAAQPVQDGVATLDPVVIMGVAPSAPLTFTTDPKLPRQPLPASDGTDYLKTIPGFSAIRNGGTNGDPVLRGMFGSRLNILTNGTSMPGACPSRMDAPSSYISPENFDQLTVIKGPQTVLWGPGASAGTVRFDRDTPQFDEPGVRFDGSLTGGSFGRNDQTADLTIGNEKVYTRITANHSHSQDYKDGDGNTVPSRWDKWNADVTLGFTPDADTLYELTAGTGDGEARYAGRGMDGSQFKRESFGLRFEKRNLGPVLNQVEAQLYYNYADHVMDNYTLRAPDPSSAMAMAMASDVDRATWGGRVATTWTLSQDTSLEAGMDFQQSRHRARSGTDTVSYSSQPWVKDADFSNTGVFGELTWRAAPGSRIIGGARVDWASVKDFRQTTGGMMMAMPNPTAGERRNDTLPSGFLRYEKDLDSLPATLYVGLGHVERFPDYWELFSPKRGPAGSVNAFQGVKPEKTTQLDFGAQYKTETLDAWFSGYAGYVQDFILFNYTSGGMMGATSQATNVDARIFGGEFGASYAVSPSWKLGATLAYAWGQNRSDGRALPQIPPLEAKLTAAYDDGTWSAGALWRIVAPQKRYALNEGNVVGKDFGPSAGFGVFSLNAGYVVNKQVRLSLGVDNVFDKTYSEHLNLAGNAGFGYPAGTAVNEPGRSVWARVSVRY</sequence>
<evidence type="ECO:0000256" key="8">
    <source>
        <dbReference type="ARBA" id="ARBA00023170"/>
    </source>
</evidence>
<dbReference type="InterPro" id="IPR000531">
    <property type="entry name" value="Beta-barrel_TonB"/>
</dbReference>